<dbReference type="InterPro" id="IPR051681">
    <property type="entry name" value="Ser/Thr_Kinases-Pseudokinases"/>
</dbReference>
<dbReference type="STRING" id="933084.A0A067PS49"/>
<proteinExistence type="predicted"/>
<dbReference type="GO" id="GO:0004674">
    <property type="term" value="F:protein serine/threonine kinase activity"/>
    <property type="evidence" value="ECO:0007669"/>
    <property type="project" value="TreeGrafter"/>
</dbReference>
<name>A0A067PS49_9AGAM</name>
<feature type="domain" description="Protein kinase" evidence="1">
    <location>
        <begin position="214"/>
        <end position="501"/>
    </location>
</feature>
<gene>
    <name evidence="2" type="ORF">JAAARDRAFT_436255</name>
</gene>
<dbReference type="EMBL" id="KL197735">
    <property type="protein sequence ID" value="KDQ53151.1"/>
    <property type="molecule type" value="Genomic_DNA"/>
</dbReference>
<evidence type="ECO:0000313" key="3">
    <source>
        <dbReference type="Proteomes" id="UP000027265"/>
    </source>
</evidence>
<dbReference type="Gene3D" id="1.10.510.10">
    <property type="entry name" value="Transferase(Phosphotransferase) domain 1"/>
    <property type="match status" value="1"/>
</dbReference>
<sequence length="792" mass="89095">MPFISPSWPSDLPEPQVYKNLSSLIIRAIQKTSLPDNDLSKNGYREATFLIILIPSHEWFRHWTTLGDCLRQMSGFDIVHSLVQSTKFRDSLYHVLKDVPHRDKMQEREAIVKDETDIVSLFGRVLDSDEQKEVVFSLQGDEADSFMILAQTILDDWSKLHRMSLSHSGGGADKSDLFFNFNEKFRRDVHKLQINLSLRCQQLPSSICVLGVQLRSKDSARGGSFADVFQGGLGETEVALKRLRVSHDSRRNQLSIQKMLFKEALMWQTLKHRYILPFLGIDAVSFVPMYCMVSPWMRHGDILKFLETSASMQVDIDELVCFSVLIHFDSSMEPLQLLEITEGLNYLHQSGMIHGDLRGSNILIDDDHHPRLADFGLATIADVTKGASSTNHGGSSQWMAPELHFPDKFNLPLKRTFASDVYALGCVYLEVYTRNQPFPSCSEGQLILKLNEGFRPKRPTPVQCMERTLSDALWSLIENCWSEIAAERPSTGMALRAMEDICKRTETTPTNECPPLPEVTSGLLTYPPTRHLSALPATENSTEQRWPPGTMDLSPISSNPIQAHAQEFCVICHIRPKYSFGDIKYDFCSDTCAAEWDRTCGISGCEQPVIRDGAQAFEVCFKHYEMFRANFCLFCRTNCRMWDTLDDPFCADPCARAAVASAPILLEVPNTHPMFTRVAESFGESWGGESKTPVVARVFRVISSSQVQDMHESFRQGIISSRSLGQTSGNQDRRWYGPRCACTLGQSQPTGICSSNTCGICCMMTSSAYTSGEITSWRRFGSGFYTSSTASK</sequence>
<dbReference type="SUPFAM" id="SSF56112">
    <property type="entry name" value="Protein kinase-like (PK-like)"/>
    <property type="match status" value="1"/>
</dbReference>
<keyword evidence="3" id="KW-1185">Reference proteome</keyword>
<reference evidence="3" key="1">
    <citation type="journal article" date="2014" name="Proc. Natl. Acad. Sci. U.S.A.">
        <title>Extensive sampling of basidiomycete genomes demonstrates inadequacy of the white-rot/brown-rot paradigm for wood decay fungi.</title>
        <authorList>
            <person name="Riley R."/>
            <person name="Salamov A.A."/>
            <person name="Brown D.W."/>
            <person name="Nagy L.G."/>
            <person name="Floudas D."/>
            <person name="Held B.W."/>
            <person name="Levasseur A."/>
            <person name="Lombard V."/>
            <person name="Morin E."/>
            <person name="Otillar R."/>
            <person name="Lindquist E.A."/>
            <person name="Sun H."/>
            <person name="LaButti K.M."/>
            <person name="Schmutz J."/>
            <person name="Jabbour D."/>
            <person name="Luo H."/>
            <person name="Baker S.E."/>
            <person name="Pisabarro A.G."/>
            <person name="Walton J.D."/>
            <person name="Blanchette R.A."/>
            <person name="Henrissat B."/>
            <person name="Martin F."/>
            <person name="Cullen D."/>
            <person name="Hibbett D.S."/>
            <person name="Grigoriev I.V."/>
        </authorList>
    </citation>
    <scope>NUCLEOTIDE SEQUENCE [LARGE SCALE GENOMIC DNA]</scope>
    <source>
        <strain evidence="3">MUCL 33604</strain>
    </source>
</reference>
<dbReference type="OrthoDB" id="4062651at2759"/>
<dbReference type="InterPro" id="IPR011009">
    <property type="entry name" value="Kinase-like_dom_sf"/>
</dbReference>
<organism evidence="2 3">
    <name type="scientific">Jaapia argillacea MUCL 33604</name>
    <dbReference type="NCBI Taxonomy" id="933084"/>
    <lineage>
        <taxon>Eukaryota</taxon>
        <taxon>Fungi</taxon>
        <taxon>Dikarya</taxon>
        <taxon>Basidiomycota</taxon>
        <taxon>Agaricomycotina</taxon>
        <taxon>Agaricomycetes</taxon>
        <taxon>Agaricomycetidae</taxon>
        <taxon>Jaapiales</taxon>
        <taxon>Jaapiaceae</taxon>
        <taxon>Jaapia</taxon>
    </lineage>
</organism>
<dbReference type="InParanoid" id="A0A067PS49"/>
<dbReference type="InterPro" id="IPR001245">
    <property type="entry name" value="Ser-Thr/Tyr_kinase_cat_dom"/>
</dbReference>
<evidence type="ECO:0000259" key="1">
    <source>
        <dbReference type="PROSITE" id="PS50011"/>
    </source>
</evidence>
<protein>
    <recommendedName>
        <fullName evidence="1">Protein kinase domain-containing protein</fullName>
    </recommendedName>
</protein>
<dbReference type="GO" id="GO:0005524">
    <property type="term" value="F:ATP binding"/>
    <property type="evidence" value="ECO:0007669"/>
    <property type="project" value="InterPro"/>
</dbReference>
<dbReference type="PROSITE" id="PS50011">
    <property type="entry name" value="PROTEIN_KINASE_DOM"/>
    <property type="match status" value="1"/>
</dbReference>
<dbReference type="PANTHER" id="PTHR44329">
    <property type="entry name" value="SERINE/THREONINE-PROTEIN KINASE TNNI3K-RELATED"/>
    <property type="match status" value="1"/>
</dbReference>
<dbReference type="Proteomes" id="UP000027265">
    <property type="component" value="Unassembled WGS sequence"/>
</dbReference>
<dbReference type="AlphaFoldDB" id="A0A067PS49"/>
<dbReference type="Gene3D" id="3.90.228.10">
    <property type="match status" value="1"/>
</dbReference>
<dbReference type="InterPro" id="IPR000719">
    <property type="entry name" value="Prot_kinase_dom"/>
</dbReference>
<evidence type="ECO:0000313" key="2">
    <source>
        <dbReference type="EMBL" id="KDQ53151.1"/>
    </source>
</evidence>
<accession>A0A067PS49</accession>
<dbReference type="HOGENOM" id="CLU_000288_7_19_1"/>
<dbReference type="InterPro" id="IPR008266">
    <property type="entry name" value="Tyr_kinase_AS"/>
</dbReference>
<dbReference type="PROSITE" id="PS00109">
    <property type="entry name" value="PROTEIN_KINASE_TYR"/>
    <property type="match status" value="1"/>
</dbReference>
<dbReference type="Pfam" id="PF07714">
    <property type="entry name" value="PK_Tyr_Ser-Thr"/>
    <property type="match status" value="1"/>
</dbReference>